<accession>A0A5B0G254</accession>
<protein>
    <submittedName>
        <fullName evidence="7">ABC transporter permease</fullName>
    </submittedName>
</protein>
<organism evidence="7 8">
    <name type="scientific">Paraburkholderia panacisoli</name>
    <dbReference type="NCBI Taxonomy" id="2603818"/>
    <lineage>
        <taxon>Bacteria</taxon>
        <taxon>Pseudomonadati</taxon>
        <taxon>Pseudomonadota</taxon>
        <taxon>Betaproteobacteria</taxon>
        <taxon>Burkholderiales</taxon>
        <taxon>Burkholderiaceae</taxon>
        <taxon>Paraburkholderia</taxon>
    </lineage>
</organism>
<reference evidence="7 8" key="1">
    <citation type="submission" date="2019-08" db="EMBL/GenBank/DDBJ databases">
        <title>Paraburkholderia sp. DCY113.</title>
        <authorList>
            <person name="Kang J."/>
        </authorList>
    </citation>
    <scope>NUCLEOTIDE SEQUENCE [LARGE SCALE GENOMIC DNA]</scope>
    <source>
        <strain evidence="7 8">DCY113</strain>
    </source>
</reference>
<proteinExistence type="predicted"/>
<feature type="transmembrane region" description="Helical" evidence="6">
    <location>
        <begin position="211"/>
        <end position="233"/>
    </location>
</feature>
<feature type="transmembrane region" description="Helical" evidence="6">
    <location>
        <begin position="290"/>
        <end position="312"/>
    </location>
</feature>
<keyword evidence="4 6" id="KW-1133">Transmembrane helix</keyword>
<feature type="transmembrane region" description="Helical" evidence="6">
    <location>
        <begin position="120"/>
        <end position="140"/>
    </location>
</feature>
<evidence type="ECO:0000313" key="8">
    <source>
        <dbReference type="Proteomes" id="UP000325273"/>
    </source>
</evidence>
<name>A0A5B0G254_9BURK</name>
<dbReference type="InterPro" id="IPR001851">
    <property type="entry name" value="ABC_transp_permease"/>
</dbReference>
<dbReference type="PANTHER" id="PTHR32196">
    <property type="entry name" value="ABC TRANSPORTER PERMEASE PROTEIN YPHD-RELATED-RELATED"/>
    <property type="match status" value="1"/>
</dbReference>
<feature type="transmembrane region" description="Helical" evidence="6">
    <location>
        <begin position="160"/>
        <end position="180"/>
    </location>
</feature>
<feature type="transmembrane region" description="Helical" evidence="6">
    <location>
        <begin position="42"/>
        <end position="59"/>
    </location>
</feature>
<dbReference type="Proteomes" id="UP000325273">
    <property type="component" value="Unassembled WGS sequence"/>
</dbReference>
<dbReference type="PRINTS" id="PR00368">
    <property type="entry name" value="FADPNR"/>
</dbReference>
<evidence type="ECO:0000256" key="5">
    <source>
        <dbReference type="ARBA" id="ARBA00023136"/>
    </source>
</evidence>
<gene>
    <name evidence="7" type="ORF">FVF58_48995</name>
</gene>
<evidence type="ECO:0000256" key="3">
    <source>
        <dbReference type="ARBA" id="ARBA00022692"/>
    </source>
</evidence>
<dbReference type="GO" id="GO:0005886">
    <property type="term" value="C:plasma membrane"/>
    <property type="evidence" value="ECO:0007669"/>
    <property type="project" value="UniProtKB-SubCell"/>
</dbReference>
<evidence type="ECO:0000256" key="1">
    <source>
        <dbReference type="ARBA" id="ARBA00004651"/>
    </source>
</evidence>
<evidence type="ECO:0000256" key="2">
    <source>
        <dbReference type="ARBA" id="ARBA00022475"/>
    </source>
</evidence>
<keyword evidence="5 6" id="KW-0472">Membrane</keyword>
<feature type="transmembrane region" description="Helical" evidence="6">
    <location>
        <begin position="239"/>
        <end position="258"/>
    </location>
</feature>
<dbReference type="RefSeq" id="WP_149676687.1">
    <property type="nucleotide sequence ID" value="NZ_VTUZ01000084.1"/>
</dbReference>
<feature type="transmembrane region" description="Helical" evidence="6">
    <location>
        <begin position="265"/>
        <end position="284"/>
    </location>
</feature>
<keyword evidence="3 6" id="KW-0812">Transmembrane</keyword>
<keyword evidence="8" id="KW-1185">Reference proteome</keyword>
<comment type="caution">
    <text evidence="7">The sequence shown here is derived from an EMBL/GenBank/DDBJ whole genome shotgun (WGS) entry which is preliminary data.</text>
</comment>
<keyword evidence="2" id="KW-1003">Cell membrane</keyword>
<feature type="transmembrane region" description="Helical" evidence="6">
    <location>
        <begin position="66"/>
        <end position="86"/>
    </location>
</feature>
<sequence length="318" mass="31868">MNAMLNSRRTLLLVLVVVVMVGGQWAVPGFTNADQLANQLKIATFLGLFGISQTLVMIAGGQGLDLSVGAAATLGGIVGAAVIGAGPAGLPLALVAAALCGALVGVINGLGITVFRVPPLVMTLAMASLVDGGLIVWSSLLHVNTAASATLVALAGRSVAGVPTVSVLWLVAGTLVWWFLDRSAWGRRLMATGANPTAALLTGARVRVIRIAAYTASAIIAALTGVLLVGYVGQAFLGLGSGYVLTSVVVAVIGGVSLGGGRGDYVAVAIAAVFITVLTSLLTALQIGEAGRQCIFGATLLMFLAVNGWSVGRRAVAA</sequence>
<evidence type="ECO:0000256" key="4">
    <source>
        <dbReference type="ARBA" id="ARBA00022989"/>
    </source>
</evidence>
<dbReference type="EMBL" id="VTUZ01000084">
    <property type="protein sequence ID" value="KAA0997486.1"/>
    <property type="molecule type" value="Genomic_DNA"/>
</dbReference>
<dbReference type="CDD" id="cd06579">
    <property type="entry name" value="TM_PBP1_transp_AraH_like"/>
    <property type="match status" value="1"/>
</dbReference>
<comment type="subcellular location">
    <subcellularLocation>
        <location evidence="1">Cell membrane</location>
        <topology evidence="1">Multi-pass membrane protein</topology>
    </subcellularLocation>
</comment>
<evidence type="ECO:0000313" key="7">
    <source>
        <dbReference type="EMBL" id="KAA0997486.1"/>
    </source>
</evidence>
<dbReference type="GO" id="GO:0022857">
    <property type="term" value="F:transmembrane transporter activity"/>
    <property type="evidence" value="ECO:0007669"/>
    <property type="project" value="InterPro"/>
</dbReference>
<feature type="transmembrane region" description="Helical" evidence="6">
    <location>
        <begin position="92"/>
        <end position="113"/>
    </location>
</feature>
<dbReference type="Pfam" id="PF02653">
    <property type="entry name" value="BPD_transp_2"/>
    <property type="match status" value="1"/>
</dbReference>
<evidence type="ECO:0000256" key="6">
    <source>
        <dbReference type="SAM" id="Phobius"/>
    </source>
</evidence>
<dbReference type="AlphaFoldDB" id="A0A5B0G254"/>